<proteinExistence type="predicted"/>
<feature type="domain" description="DUF6487" evidence="1">
    <location>
        <begin position="7"/>
        <end position="71"/>
    </location>
</feature>
<accession>A0A1M7SKZ4</accession>
<sequence>MEELKVCPYCNGDMVQGYIQSPRIIIWSKKKHRLSFLPKEYEGDIMVKGANLLGAYEQAYCCQKCETIIIRGNN</sequence>
<dbReference type="Proteomes" id="UP000184010">
    <property type="component" value="Unassembled WGS sequence"/>
</dbReference>
<evidence type="ECO:0000313" key="2">
    <source>
        <dbReference type="EMBL" id="SHN59086.1"/>
    </source>
</evidence>
<evidence type="ECO:0000313" key="3">
    <source>
        <dbReference type="Proteomes" id="UP000184010"/>
    </source>
</evidence>
<dbReference type="InterPro" id="IPR045504">
    <property type="entry name" value="DUF6487"/>
</dbReference>
<gene>
    <name evidence="2" type="ORF">SAMN02745215_01012</name>
</gene>
<organism evidence="2 3">
    <name type="scientific">Desulfitobacterium chlororespirans DSM 11544</name>
    <dbReference type="NCBI Taxonomy" id="1121395"/>
    <lineage>
        <taxon>Bacteria</taxon>
        <taxon>Bacillati</taxon>
        <taxon>Bacillota</taxon>
        <taxon>Clostridia</taxon>
        <taxon>Eubacteriales</taxon>
        <taxon>Desulfitobacteriaceae</taxon>
        <taxon>Desulfitobacterium</taxon>
    </lineage>
</organism>
<dbReference type="EMBL" id="FRDN01000004">
    <property type="protein sequence ID" value="SHN59086.1"/>
    <property type="molecule type" value="Genomic_DNA"/>
</dbReference>
<evidence type="ECO:0000259" key="1">
    <source>
        <dbReference type="Pfam" id="PF20097"/>
    </source>
</evidence>
<dbReference type="RefSeq" id="WP_072771560.1">
    <property type="nucleotide sequence ID" value="NZ_FRDN01000004.1"/>
</dbReference>
<dbReference type="AlphaFoldDB" id="A0A1M7SKZ4"/>
<protein>
    <recommendedName>
        <fullName evidence="1">DUF6487 domain-containing protein</fullName>
    </recommendedName>
</protein>
<dbReference type="Pfam" id="PF20097">
    <property type="entry name" value="DUF6487"/>
    <property type="match status" value="1"/>
</dbReference>
<name>A0A1M7SKZ4_9FIRM</name>
<reference evidence="3" key="1">
    <citation type="submission" date="2016-12" db="EMBL/GenBank/DDBJ databases">
        <authorList>
            <person name="Varghese N."/>
            <person name="Submissions S."/>
        </authorList>
    </citation>
    <scope>NUCLEOTIDE SEQUENCE [LARGE SCALE GENOMIC DNA]</scope>
    <source>
        <strain evidence="3">DSM 11544</strain>
    </source>
</reference>
<dbReference type="STRING" id="1121395.SAMN02745215_01012"/>
<keyword evidence="3" id="KW-1185">Reference proteome</keyword>